<keyword evidence="1" id="KW-0472">Membrane</keyword>
<proteinExistence type="predicted"/>
<evidence type="ECO:0000313" key="4">
    <source>
        <dbReference type="Proteomes" id="UP001180087"/>
    </source>
</evidence>
<evidence type="ECO:0000259" key="2">
    <source>
        <dbReference type="Pfam" id="PF04892"/>
    </source>
</evidence>
<name>A0ABY9KWD6_9BACI</name>
<gene>
    <name evidence="3" type="ORF">QR721_01740</name>
</gene>
<dbReference type="EMBL" id="CP129113">
    <property type="protein sequence ID" value="WLV24985.1"/>
    <property type="molecule type" value="Genomic_DNA"/>
</dbReference>
<accession>A0ABY9KWD6</accession>
<dbReference type="InterPro" id="IPR006976">
    <property type="entry name" value="VanZ-like"/>
</dbReference>
<sequence length="134" mass="14972">MKRILFIIAAIAICVGIFLVTKSPAATGGNTYEWIAHKLPVTADQVPWVNYFFRKGMHLLSFSSLAVLLALFLPKRPYLFAWLFVTAYAATDEWHQLHVPGRTGSIADVMLDSCGALIGLGLLYLIKRKRGIRH</sequence>
<evidence type="ECO:0000256" key="1">
    <source>
        <dbReference type="SAM" id="Phobius"/>
    </source>
</evidence>
<dbReference type="Proteomes" id="UP001180087">
    <property type="component" value="Chromosome"/>
</dbReference>
<reference evidence="3" key="1">
    <citation type="submission" date="2023-06" db="EMBL/GenBank/DDBJ databases">
        <title>A Treasure from Seagulls: Isolation and Description of Aciduricobacillus qingdaonensis gen. nov., sp. nov., a Rare Obligately Uric Acid-utilizing Member in the Family Bacillaceae.</title>
        <authorList>
            <person name="Liu W."/>
            <person name="Wang B."/>
        </authorList>
    </citation>
    <scope>NUCLEOTIDE SEQUENCE</scope>
    <source>
        <strain evidence="3">44XB</strain>
    </source>
</reference>
<evidence type="ECO:0000313" key="3">
    <source>
        <dbReference type="EMBL" id="WLV24985.1"/>
    </source>
</evidence>
<dbReference type="Pfam" id="PF04892">
    <property type="entry name" value="VanZ"/>
    <property type="match status" value="1"/>
</dbReference>
<organism evidence="3 4">
    <name type="scientific">Aciduricibacillus chroicocephali</name>
    <dbReference type="NCBI Taxonomy" id="3054939"/>
    <lineage>
        <taxon>Bacteria</taxon>
        <taxon>Bacillati</taxon>
        <taxon>Bacillota</taxon>
        <taxon>Bacilli</taxon>
        <taxon>Bacillales</taxon>
        <taxon>Bacillaceae</taxon>
        <taxon>Aciduricibacillus</taxon>
    </lineage>
</organism>
<feature type="domain" description="VanZ-like" evidence="2">
    <location>
        <begin position="6"/>
        <end position="126"/>
    </location>
</feature>
<feature type="transmembrane region" description="Helical" evidence="1">
    <location>
        <begin position="109"/>
        <end position="126"/>
    </location>
</feature>
<protein>
    <submittedName>
        <fullName evidence="3">VanZ family protein</fullName>
    </submittedName>
</protein>
<dbReference type="NCBIfam" id="NF037970">
    <property type="entry name" value="vanZ_1"/>
    <property type="match status" value="1"/>
</dbReference>
<keyword evidence="1" id="KW-1133">Transmembrane helix</keyword>
<dbReference type="RefSeq" id="WP_348028566.1">
    <property type="nucleotide sequence ID" value="NZ_CP129113.1"/>
</dbReference>
<keyword evidence="4" id="KW-1185">Reference proteome</keyword>
<keyword evidence="1" id="KW-0812">Transmembrane</keyword>